<keyword evidence="4" id="KW-0411">Iron-sulfur</keyword>
<dbReference type="Proteomes" id="UP000319502">
    <property type="component" value="Unassembled WGS sequence"/>
</dbReference>
<feature type="domain" description="Iron-binding zinc finger CDGSH type" evidence="5">
    <location>
        <begin position="180"/>
        <end position="217"/>
    </location>
</feature>
<organism evidence="6 7">
    <name type="scientific">Denitromonas halophila</name>
    <dbReference type="NCBI Taxonomy" id="1629404"/>
    <lineage>
        <taxon>Bacteria</taxon>
        <taxon>Pseudomonadati</taxon>
        <taxon>Pseudomonadota</taxon>
        <taxon>Betaproteobacteria</taxon>
        <taxon>Rhodocyclales</taxon>
        <taxon>Zoogloeaceae</taxon>
        <taxon>Denitromonas</taxon>
    </lineage>
</organism>
<sequence>MSSRAKPLMFSGKTLDVTWDSRLCIHVAECGQAAGELFVGGRKPWCQPDLSDTDEAKQIVERCPSGALAYRDKGGGAAEVAPGANTVFVACNGPLFVHGDLHIDGVDPAAQPGLQFRAALCRCGASKNKPFCDNSHEAADFKDYGAVGERGDSAIGSGGSLQITPLKDGPLLFKGNLSVHAASGRLAWQGTTVALCRCGTSKNKPFCDGSHVKAGFKSD</sequence>
<dbReference type="PANTHER" id="PTHR46491">
    <property type="entry name" value="CDGSH IRON SULFUR DOMAIN PROTEIN HOMOLOG"/>
    <property type="match status" value="1"/>
</dbReference>
<dbReference type="Pfam" id="PF06902">
    <property type="entry name" value="Fer4_19"/>
    <property type="match status" value="1"/>
</dbReference>
<dbReference type="GO" id="GO:0051537">
    <property type="term" value="F:2 iron, 2 sulfur cluster binding"/>
    <property type="evidence" value="ECO:0007669"/>
    <property type="project" value="UniProtKB-KW"/>
</dbReference>
<evidence type="ECO:0000313" key="7">
    <source>
        <dbReference type="Proteomes" id="UP000319502"/>
    </source>
</evidence>
<comment type="caution">
    <text evidence="6">The sequence shown here is derived from an EMBL/GenBank/DDBJ whole genome shotgun (WGS) entry which is preliminary data.</text>
</comment>
<dbReference type="InterPro" id="IPR018967">
    <property type="entry name" value="FeS-contain_CDGSH-typ"/>
</dbReference>
<dbReference type="InterPro" id="IPR042216">
    <property type="entry name" value="MitoNEET_CISD"/>
</dbReference>
<dbReference type="InterPro" id="IPR052950">
    <property type="entry name" value="CISD"/>
</dbReference>
<gene>
    <name evidence="6" type="ORF">FHP91_05765</name>
</gene>
<dbReference type="InterPro" id="IPR010693">
    <property type="entry name" value="Divergent_4Fe-4S_mono-cluster"/>
</dbReference>
<evidence type="ECO:0000256" key="1">
    <source>
        <dbReference type="ARBA" id="ARBA00022714"/>
    </source>
</evidence>
<feature type="domain" description="Iron-binding zinc finger CDGSH type" evidence="5">
    <location>
        <begin position="104"/>
        <end position="142"/>
    </location>
</feature>
<proteinExistence type="predicted"/>
<keyword evidence="2" id="KW-0479">Metal-binding</keyword>
<dbReference type="GO" id="GO:0005737">
    <property type="term" value="C:cytoplasm"/>
    <property type="evidence" value="ECO:0007669"/>
    <property type="project" value="UniProtKB-ARBA"/>
</dbReference>
<evidence type="ECO:0000259" key="5">
    <source>
        <dbReference type="SMART" id="SM00704"/>
    </source>
</evidence>
<accession>A0A557QZ85</accession>
<dbReference type="EMBL" id="VMNK01000004">
    <property type="protein sequence ID" value="TVO58219.1"/>
    <property type="molecule type" value="Genomic_DNA"/>
</dbReference>
<keyword evidence="7" id="KW-1185">Reference proteome</keyword>
<dbReference type="Gene3D" id="3.40.5.90">
    <property type="entry name" value="CDGSH iron-sulfur domain, mitoNEET-type"/>
    <property type="match status" value="2"/>
</dbReference>
<dbReference type="Pfam" id="PF09360">
    <property type="entry name" value="zf-CDGSH"/>
    <property type="match status" value="2"/>
</dbReference>
<reference evidence="6 7" key="1">
    <citation type="submission" date="2019-07" db="EMBL/GenBank/DDBJ databases">
        <title>The pathways for chlorine oxyanion respiration interact through the shared metabolite chlorate.</title>
        <authorList>
            <person name="Barnum T.P."/>
            <person name="Cheng Y."/>
            <person name="Hill K.A."/>
            <person name="Lucas L.N."/>
            <person name="Carlson H.K."/>
            <person name="Coates J.D."/>
        </authorList>
    </citation>
    <scope>NUCLEOTIDE SEQUENCE [LARGE SCALE GENOMIC DNA]</scope>
    <source>
        <strain evidence="6 7">SFB-3</strain>
    </source>
</reference>
<evidence type="ECO:0000256" key="2">
    <source>
        <dbReference type="ARBA" id="ARBA00022723"/>
    </source>
</evidence>
<dbReference type="GO" id="GO:0046872">
    <property type="term" value="F:metal ion binding"/>
    <property type="evidence" value="ECO:0007669"/>
    <property type="project" value="UniProtKB-KW"/>
</dbReference>
<evidence type="ECO:0000256" key="4">
    <source>
        <dbReference type="ARBA" id="ARBA00023014"/>
    </source>
</evidence>
<dbReference type="RefSeq" id="WP_144308694.1">
    <property type="nucleotide sequence ID" value="NZ_VMNK01000004.1"/>
</dbReference>
<evidence type="ECO:0000256" key="3">
    <source>
        <dbReference type="ARBA" id="ARBA00023004"/>
    </source>
</evidence>
<evidence type="ECO:0000313" key="6">
    <source>
        <dbReference type="EMBL" id="TVO58219.1"/>
    </source>
</evidence>
<dbReference type="AlphaFoldDB" id="A0A557QZ85"/>
<dbReference type="PANTHER" id="PTHR46491:SF3">
    <property type="entry name" value="CDGSH IRON-SULFUR DOMAIN-CONTAINING PROTEIN 3, MITOCHONDRIAL"/>
    <property type="match status" value="1"/>
</dbReference>
<keyword evidence="1" id="KW-0001">2Fe-2S</keyword>
<name>A0A557QZ85_9RHOO</name>
<dbReference type="SMART" id="SM00704">
    <property type="entry name" value="ZnF_CDGSH"/>
    <property type="match status" value="2"/>
</dbReference>
<dbReference type="OrthoDB" id="9795032at2"/>
<protein>
    <recommendedName>
        <fullName evidence="5">Iron-binding zinc finger CDGSH type domain-containing protein</fullName>
    </recommendedName>
</protein>
<keyword evidence="3" id="KW-0408">Iron</keyword>